<reference evidence="1 2" key="1">
    <citation type="submission" date="2016-05" db="EMBL/GenBank/DDBJ databases">
        <title>Genome sequencing reveals origins of a unique bacterial endosymbiosis in the earliest lineages of terrestrial Fungi.</title>
        <authorList>
            <consortium name="DOE Joint Genome Institute"/>
            <person name="Uehling J."/>
            <person name="Gryganskyi A."/>
            <person name="Hameed K."/>
            <person name="Tschaplinski T."/>
            <person name="Misztal P."/>
            <person name="Wu S."/>
            <person name="Desiro A."/>
            <person name="Vande Pol N."/>
            <person name="Du Z.-Y."/>
            <person name="Zienkiewicz A."/>
            <person name="Zienkiewicz K."/>
            <person name="Morin E."/>
            <person name="Tisserant E."/>
            <person name="Splivallo R."/>
            <person name="Hainaut M."/>
            <person name="Henrissat B."/>
            <person name="Ohm R."/>
            <person name="Kuo A."/>
            <person name="Yan J."/>
            <person name="Lipzen A."/>
            <person name="Nolan M."/>
            <person name="Labutti K."/>
            <person name="Barry K."/>
            <person name="Goldstein A."/>
            <person name="Labbe J."/>
            <person name="Schadt C."/>
            <person name="Tuskan G."/>
            <person name="Grigoriev I."/>
            <person name="Martin F."/>
            <person name="Vilgalys R."/>
            <person name="Bonito G."/>
        </authorList>
    </citation>
    <scope>NUCLEOTIDE SEQUENCE [LARGE SCALE GENOMIC DNA]</scope>
    <source>
        <strain evidence="1 2">AG-77</strain>
    </source>
</reference>
<dbReference type="Proteomes" id="UP000078512">
    <property type="component" value="Unassembled WGS sequence"/>
</dbReference>
<proteinExistence type="predicted"/>
<dbReference type="EMBL" id="KV442096">
    <property type="protein sequence ID" value="OAQ24340.1"/>
    <property type="molecule type" value="Genomic_DNA"/>
</dbReference>
<sequence>MFENVHSTLSEVEARPRFDGLVAMGGREQDQGPYSPSAIDSSRLVKLEHTEFKLGFESELVFKSEAWPHFDGGLMESVDLEEEPEVLQFLVERAMEDEKYRGMLRGYVDVDSEQFAAAKGLRNAKRILELVGV</sequence>
<organism evidence="1 2">
    <name type="scientific">Linnemannia elongata AG-77</name>
    <dbReference type="NCBI Taxonomy" id="1314771"/>
    <lineage>
        <taxon>Eukaryota</taxon>
        <taxon>Fungi</taxon>
        <taxon>Fungi incertae sedis</taxon>
        <taxon>Mucoromycota</taxon>
        <taxon>Mortierellomycotina</taxon>
        <taxon>Mortierellomycetes</taxon>
        <taxon>Mortierellales</taxon>
        <taxon>Mortierellaceae</taxon>
        <taxon>Linnemannia</taxon>
    </lineage>
</organism>
<accession>A0A197JGS5</accession>
<evidence type="ECO:0000313" key="1">
    <source>
        <dbReference type="EMBL" id="OAQ24340.1"/>
    </source>
</evidence>
<dbReference type="AlphaFoldDB" id="A0A197JGS5"/>
<dbReference type="OrthoDB" id="2440514at2759"/>
<gene>
    <name evidence="1" type="ORF">K457DRAFT_142027</name>
</gene>
<protein>
    <submittedName>
        <fullName evidence="1">Uncharacterized protein</fullName>
    </submittedName>
</protein>
<keyword evidence="2" id="KW-1185">Reference proteome</keyword>
<name>A0A197JGS5_9FUNG</name>
<evidence type="ECO:0000313" key="2">
    <source>
        <dbReference type="Proteomes" id="UP000078512"/>
    </source>
</evidence>